<keyword evidence="2" id="KW-1133">Transmembrane helix</keyword>
<feature type="region of interest" description="Disordered" evidence="1">
    <location>
        <begin position="16"/>
        <end position="47"/>
    </location>
</feature>
<keyword evidence="2" id="KW-0472">Membrane</keyword>
<protein>
    <submittedName>
        <fullName evidence="3">Unannotated protein</fullName>
    </submittedName>
</protein>
<reference evidence="3" key="1">
    <citation type="submission" date="2020-05" db="EMBL/GenBank/DDBJ databases">
        <authorList>
            <person name="Chiriac C."/>
            <person name="Salcher M."/>
            <person name="Ghai R."/>
            <person name="Kavagutti S V."/>
        </authorList>
    </citation>
    <scope>NUCLEOTIDE SEQUENCE</scope>
</reference>
<name>A0A6J6EII5_9ZZZZ</name>
<accession>A0A6J6EII5</accession>
<gene>
    <name evidence="3" type="ORF">UFOPK1493_02731</name>
</gene>
<feature type="transmembrane region" description="Helical" evidence="2">
    <location>
        <begin position="57"/>
        <end position="77"/>
    </location>
</feature>
<organism evidence="3">
    <name type="scientific">freshwater metagenome</name>
    <dbReference type="NCBI Taxonomy" id="449393"/>
    <lineage>
        <taxon>unclassified sequences</taxon>
        <taxon>metagenomes</taxon>
        <taxon>ecological metagenomes</taxon>
    </lineage>
</organism>
<dbReference type="EMBL" id="CAEZSR010000122">
    <property type="protein sequence ID" value="CAB4576262.1"/>
    <property type="molecule type" value="Genomic_DNA"/>
</dbReference>
<keyword evidence="2" id="KW-0812">Transmembrane</keyword>
<evidence type="ECO:0000256" key="2">
    <source>
        <dbReference type="SAM" id="Phobius"/>
    </source>
</evidence>
<evidence type="ECO:0000313" key="3">
    <source>
        <dbReference type="EMBL" id="CAB4576262.1"/>
    </source>
</evidence>
<evidence type="ECO:0000256" key="1">
    <source>
        <dbReference type="SAM" id="MobiDB-lite"/>
    </source>
</evidence>
<proteinExistence type="predicted"/>
<dbReference type="AlphaFoldDB" id="A0A6J6EII5"/>
<sequence>MHRLLLRPVVRAQVALTTPPPSTRATGAASPDTDDPADPGAVASRTVRDAGQATTEYALVLLGAAAVALLVVTWATAGGGAGRIGRLFDRVIDAVLGRI</sequence>